<dbReference type="PANTHER" id="PTHR30540:SF87">
    <property type="entry name" value="POTASSIUM TRANSPORTER"/>
    <property type="match status" value="1"/>
</dbReference>
<dbReference type="GO" id="GO:0016020">
    <property type="term" value="C:membrane"/>
    <property type="evidence" value="ECO:0007669"/>
    <property type="project" value="InterPro"/>
</dbReference>
<dbReference type="Proteomes" id="UP000006882">
    <property type="component" value="Chromosome G8"/>
</dbReference>
<dbReference type="Pfam" id="PF22776">
    <property type="entry name" value="K_trans_C"/>
    <property type="match status" value="1"/>
</dbReference>
<dbReference type="AlphaFoldDB" id="M5VIA1"/>
<sequence>MAQEDVILESATDHQGSQDHDHQQVSDQSQELKAKKLSWQKLRRYMTPWTSSHAVSLLTIALPPRSSFSFLILVIHFRIVEYKELNVFRCIARYGYMDVRNEPFEELLVENLKAFIKDKLLISRTTMHSTSGEKFDIKEGESDDGFVKDENGNQDRQQDLLDREIEAIDKAWSWGVVHLIAENEVTAAKGAGIIKRILIDYAYNFLKRNLRQSEKVFDIPHKHMLKVGMTYEL</sequence>
<dbReference type="eggNOG" id="ENOG502QPSA">
    <property type="taxonomic scope" value="Eukaryota"/>
</dbReference>
<feature type="compositionally biased region" description="Basic and acidic residues" evidence="1">
    <location>
        <begin position="16"/>
        <end position="32"/>
    </location>
</feature>
<dbReference type="GO" id="GO:0015079">
    <property type="term" value="F:potassium ion transmembrane transporter activity"/>
    <property type="evidence" value="ECO:0007669"/>
    <property type="project" value="InterPro"/>
</dbReference>
<feature type="region of interest" description="Disordered" evidence="1">
    <location>
        <begin position="133"/>
        <end position="153"/>
    </location>
</feature>
<evidence type="ECO:0000259" key="2">
    <source>
        <dbReference type="Pfam" id="PF22776"/>
    </source>
</evidence>
<evidence type="ECO:0000256" key="1">
    <source>
        <dbReference type="SAM" id="MobiDB-lite"/>
    </source>
</evidence>
<reference evidence="3 4" key="1">
    <citation type="journal article" date="2013" name="Nat. Genet.">
        <title>The high-quality draft genome of peach (Prunus persica) identifies unique patterns of genetic diversity, domestication and genome evolution.</title>
        <authorList>
            <consortium name="International Peach Genome Initiative"/>
            <person name="Verde I."/>
            <person name="Abbott A.G."/>
            <person name="Scalabrin S."/>
            <person name="Jung S."/>
            <person name="Shu S."/>
            <person name="Marroni F."/>
            <person name="Zhebentyayeva T."/>
            <person name="Dettori M.T."/>
            <person name="Grimwood J."/>
            <person name="Cattonaro F."/>
            <person name="Zuccolo A."/>
            <person name="Rossini L."/>
            <person name="Jenkins J."/>
            <person name="Vendramin E."/>
            <person name="Meisel L.A."/>
            <person name="Decroocq V."/>
            <person name="Sosinski B."/>
            <person name="Prochnik S."/>
            <person name="Mitros T."/>
            <person name="Policriti A."/>
            <person name="Cipriani G."/>
            <person name="Dondini L."/>
            <person name="Ficklin S."/>
            <person name="Goodstein D.M."/>
            <person name="Xuan P."/>
            <person name="Del Fabbro C."/>
            <person name="Aramini V."/>
            <person name="Copetti D."/>
            <person name="Gonzalez S."/>
            <person name="Horner D.S."/>
            <person name="Falchi R."/>
            <person name="Lucas S."/>
            <person name="Mica E."/>
            <person name="Maldonado J."/>
            <person name="Lazzari B."/>
            <person name="Bielenberg D."/>
            <person name="Pirona R."/>
            <person name="Miculan M."/>
            <person name="Barakat A."/>
            <person name="Testolin R."/>
            <person name="Stella A."/>
            <person name="Tartarini S."/>
            <person name="Tonutti P."/>
            <person name="Arus P."/>
            <person name="Orellana A."/>
            <person name="Wells C."/>
            <person name="Main D."/>
            <person name="Vizzotto G."/>
            <person name="Silva H."/>
            <person name="Salamini F."/>
            <person name="Schmutz J."/>
            <person name="Morgante M."/>
            <person name="Rokhsar D.S."/>
        </authorList>
    </citation>
    <scope>NUCLEOTIDE SEQUENCE [LARGE SCALE GENOMIC DNA]</scope>
    <source>
        <strain evidence="4">cv. Nemared</strain>
    </source>
</reference>
<feature type="region of interest" description="Disordered" evidence="1">
    <location>
        <begin position="9"/>
        <end position="32"/>
    </location>
</feature>
<proteinExistence type="predicted"/>
<dbReference type="InterPro" id="IPR003855">
    <property type="entry name" value="K+_transporter"/>
</dbReference>
<dbReference type="Gramene" id="ONH93842">
    <property type="protein sequence ID" value="ONH93842"/>
    <property type="gene ID" value="PRUPE_8G256100"/>
</dbReference>
<evidence type="ECO:0000313" key="3">
    <source>
        <dbReference type="EMBL" id="ONH93842.1"/>
    </source>
</evidence>
<evidence type="ECO:0000313" key="4">
    <source>
        <dbReference type="Proteomes" id="UP000006882"/>
    </source>
</evidence>
<gene>
    <name evidence="3" type="ORF">PRUPE_8G256100</name>
</gene>
<dbReference type="HOGENOM" id="CLU_1191609_0_0_1"/>
<feature type="domain" description="K+ potassium transporter C-terminal" evidence="2">
    <location>
        <begin position="82"/>
        <end position="233"/>
    </location>
</feature>
<dbReference type="STRING" id="3760.M5VIA1"/>
<dbReference type="PANTHER" id="PTHR30540">
    <property type="entry name" value="OSMOTIC STRESS POTASSIUM TRANSPORTER"/>
    <property type="match status" value="1"/>
</dbReference>
<dbReference type="InterPro" id="IPR053952">
    <property type="entry name" value="K_trans_C"/>
</dbReference>
<dbReference type="OMA" id="PWTSSHA"/>
<dbReference type="EMBL" id="CM007658">
    <property type="protein sequence ID" value="ONH93842.1"/>
    <property type="molecule type" value="Genomic_DNA"/>
</dbReference>
<protein>
    <recommendedName>
        <fullName evidence="2">K+ potassium transporter C-terminal domain-containing protein</fullName>
    </recommendedName>
</protein>
<accession>M5VIA1</accession>
<name>M5VIA1_PRUPE</name>
<organism evidence="3 4">
    <name type="scientific">Prunus persica</name>
    <name type="common">Peach</name>
    <name type="synonym">Amygdalus persica</name>
    <dbReference type="NCBI Taxonomy" id="3760"/>
    <lineage>
        <taxon>Eukaryota</taxon>
        <taxon>Viridiplantae</taxon>
        <taxon>Streptophyta</taxon>
        <taxon>Embryophyta</taxon>
        <taxon>Tracheophyta</taxon>
        <taxon>Spermatophyta</taxon>
        <taxon>Magnoliopsida</taxon>
        <taxon>eudicotyledons</taxon>
        <taxon>Gunneridae</taxon>
        <taxon>Pentapetalae</taxon>
        <taxon>rosids</taxon>
        <taxon>fabids</taxon>
        <taxon>Rosales</taxon>
        <taxon>Rosaceae</taxon>
        <taxon>Amygdaloideae</taxon>
        <taxon>Amygdaleae</taxon>
        <taxon>Prunus</taxon>
    </lineage>
</organism>
<keyword evidence="4" id="KW-1185">Reference proteome</keyword>